<evidence type="ECO:0000256" key="6">
    <source>
        <dbReference type="SAM" id="Phobius"/>
    </source>
</evidence>
<dbReference type="SUPFAM" id="SSF57959">
    <property type="entry name" value="Leucine zipper domain"/>
    <property type="match status" value="1"/>
</dbReference>
<dbReference type="InterPro" id="IPR004827">
    <property type="entry name" value="bZIP"/>
</dbReference>
<dbReference type="CDD" id="cd12193">
    <property type="entry name" value="bZIP_GCN4"/>
    <property type="match status" value="1"/>
</dbReference>
<reference evidence="8 9" key="1">
    <citation type="submission" date="2020-07" db="EMBL/GenBank/DDBJ databases">
        <title>Metarhizium humberi genome.</title>
        <authorList>
            <person name="Lysoe E."/>
        </authorList>
    </citation>
    <scope>NUCLEOTIDE SEQUENCE [LARGE SCALE GENOMIC DNA]</scope>
    <source>
        <strain evidence="8 9">ESALQ1638</strain>
    </source>
</reference>
<dbReference type="PROSITE" id="PS50217">
    <property type="entry name" value="BZIP"/>
    <property type="match status" value="1"/>
</dbReference>
<keyword evidence="4" id="KW-0175">Coiled coil</keyword>
<gene>
    <name evidence="8" type="ORF">MHUMG1_08720</name>
</gene>
<dbReference type="InterPro" id="IPR050757">
    <property type="entry name" value="Collagen_mod_GT25"/>
</dbReference>
<dbReference type="Gene3D" id="1.20.5.170">
    <property type="match status" value="1"/>
</dbReference>
<dbReference type="Pfam" id="PF07716">
    <property type="entry name" value="bZIP_2"/>
    <property type="match status" value="1"/>
</dbReference>
<keyword evidence="3" id="KW-0808">Transferase</keyword>
<evidence type="ECO:0000256" key="4">
    <source>
        <dbReference type="SAM" id="Coils"/>
    </source>
</evidence>
<organism evidence="8 9">
    <name type="scientific">Metarhizium humberi</name>
    <dbReference type="NCBI Taxonomy" id="2596975"/>
    <lineage>
        <taxon>Eukaryota</taxon>
        <taxon>Fungi</taxon>
        <taxon>Dikarya</taxon>
        <taxon>Ascomycota</taxon>
        <taxon>Pezizomycotina</taxon>
        <taxon>Sordariomycetes</taxon>
        <taxon>Hypocreomycetidae</taxon>
        <taxon>Hypocreales</taxon>
        <taxon>Clavicipitaceae</taxon>
        <taxon>Metarhizium</taxon>
    </lineage>
</organism>
<dbReference type="InterPro" id="IPR046347">
    <property type="entry name" value="bZIP_sf"/>
</dbReference>
<evidence type="ECO:0000256" key="3">
    <source>
        <dbReference type="ARBA" id="ARBA00022679"/>
    </source>
</evidence>
<comment type="similarity">
    <text evidence="1">Belongs to the glycosyltransferase 25 family.</text>
</comment>
<feature type="region of interest" description="Disordered" evidence="5">
    <location>
        <begin position="592"/>
        <end position="639"/>
    </location>
</feature>
<name>A0A9P8S4B9_9HYPO</name>
<protein>
    <recommendedName>
        <fullName evidence="7">BZIP domain-containing protein</fullName>
    </recommendedName>
</protein>
<dbReference type="PANTHER" id="PTHR10730:SF53">
    <property type="entry name" value="GLYCOSYLTRANSFERASE 25 FAMILY MEMBER"/>
    <property type="match status" value="1"/>
</dbReference>
<keyword evidence="9" id="KW-1185">Reference proteome</keyword>
<evidence type="ECO:0000313" key="8">
    <source>
        <dbReference type="EMBL" id="KAH0593582.1"/>
    </source>
</evidence>
<feature type="compositionally biased region" description="Polar residues" evidence="5">
    <location>
        <begin position="462"/>
        <end position="477"/>
    </location>
</feature>
<feature type="transmembrane region" description="Helical" evidence="6">
    <location>
        <begin position="56"/>
        <end position="72"/>
    </location>
</feature>
<keyword evidence="6" id="KW-0812">Transmembrane</keyword>
<evidence type="ECO:0000256" key="2">
    <source>
        <dbReference type="ARBA" id="ARBA00022676"/>
    </source>
</evidence>
<proteinExistence type="inferred from homology"/>
<evidence type="ECO:0000256" key="1">
    <source>
        <dbReference type="ARBA" id="ARBA00006721"/>
    </source>
</evidence>
<keyword evidence="2" id="KW-0328">Glycosyltransferase</keyword>
<dbReference type="EMBL" id="JACEFI010000020">
    <property type="protein sequence ID" value="KAH0593582.1"/>
    <property type="molecule type" value="Genomic_DNA"/>
</dbReference>
<feature type="region of interest" description="Disordered" evidence="5">
    <location>
        <begin position="437"/>
        <end position="486"/>
    </location>
</feature>
<dbReference type="SMART" id="SM00338">
    <property type="entry name" value="BRLZ"/>
    <property type="match status" value="1"/>
</dbReference>
<evidence type="ECO:0000256" key="5">
    <source>
        <dbReference type="SAM" id="MobiDB-lite"/>
    </source>
</evidence>
<feature type="compositionally biased region" description="Low complexity" evidence="5">
    <location>
        <begin position="609"/>
        <end position="619"/>
    </location>
</feature>
<dbReference type="GO" id="GO:0016740">
    <property type="term" value="F:transferase activity"/>
    <property type="evidence" value="ECO:0007669"/>
    <property type="project" value="UniProtKB-KW"/>
</dbReference>
<evidence type="ECO:0000313" key="9">
    <source>
        <dbReference type="Proteomes" id="UP000764110"/>
    </source>
</evidence>
<dbReference type="GO" id="GO:0003700">
    <property type="term" value="F:DNA-binding transcription factor activity"/>
    <property type="evidence" value="ECO:0007669"/>
    <property type="project" value="InterPro"/>
</dbReference>
<dbReference type="Proteomes" id="UP000764110">
    <property type="component" value="Unassembled WGS sequence"/>
</dbReference>
<keyword evidence="6" id="KW-1133">Transmembrane helix</keyword>
<feature type="coiled-coil region" evidence="4">
    <location>
        <begin position="663"/>
        <end position="697"/>
    </location>
</feature>
<sequence length="701" mass="77175">MASRTNISSSPGPLCFLLPLPPLTLTQPSLMQAPQTVKCAMKTESNTMLGFLGRRVLWPLGILIFISALFTLQRRHFTDGPGIAHSRSSDKSDSLKHVFNSTLGVSGDSALSCFRATSSGRLVSAVPSWLMGSLIIADRRDGMILGAALSGLKINFIDGVKGEDVYEKAIPVPEDRNNHLKGPGLGSWRAHMNAIHDVVRRNLSSALIMEDDVDWDVRIREQLHDFAVSSRALTQPLRHQPGQYADPTYPNPVDGSPKKVPDMNFHSLPNTVQPLMSPYGDNWDVLWLGHCGMHFVFEHSNLIAKGRVVKENDASVPPKKNLWSINKPFSLVEEYPAHTRVVHHAQEGVCSLAYAVSQRGAQKMLREIALKPATDAFDILLRFYCEGTHDRTKQECLSVNPSLFSHHRPVGPIGASSDIGDHGEGYRHEASTDMVRFSERSPSVSSWTPPLPPSPQLADRSWLSSGRSNERSPTLLGSHQEPWWSPTELDHHTTSGDHNISAAASTSCIDNSPPWPLPLDDFLVLNQLQNQIPLSASASPEELALGLCPLLLQQTHHLDPFSSSTVTPALSSLDDPDMTYLSLFGSVGTEHGLDQDGLHIPTNTKRHGSPASSSSGTGSSKRKYSASPPEDLDPDSEEAQVAIKRQRNTMAARKYRQKRLDRISDLETALGQVTNERDELKLQLARREAEVEALREMLSKK</sequence>
<evidence type="ECO:0000259" key="7">
    <source>
        <dbReference type="PROSITE" id="PS50217"/>
    </source>
</evidence>
<keyword evidence="6" id="KW-0472">Membrane</keyword>
<dbReference type="AlphaFoldDB" id="A0A9P8S4B9"/>
<comment type="caution">
    <text evidence="8">The sequence shown here is derived from an EMBL/GenBank/DDBJ whole genome shotgun (WGS) entry which is preliminary data.</text>
</comment>
<accession>A0A9P8S4B9</accession>
<dbReference type="PROSITE" id="PS00036">
    <property type="entry name" value="BZIP_BASIC"/>
    <property type="match status" value="1"/>
</dbReference>
<dbReference type="PANTHER" id="PTHR10730">
    <property type="entry name" value="PROCOLLAGEN-LYSINE,2-OXOGLUTARATE 5-DIOXYGENASE/GLYCOSYLTRANSFERASE 25 FAMILY MEMBER"/>
    <property type="match status" value="1"/>
</dbReference>
<feature type="domain" description="BZIP" evidence="7">
    <location>
        <begin position="638"/>
        <end position="701"/>
    </location>
</feature>